<proteinExistence type="predicted"/>
<dbReference type="EMBL" id="JACEEZ010021319">
    <property type="protein sequence ID" value="KAG0713601.1"/>
    <property type="molecule type" value="Genomic_DNA"/>
</dbReference>
<dbReference type="Proteomes" id="UP000770661">
    <property type="component" value="Unassembled WGS sequence"/>
</dbReference>
<reference evidence="2" key="1">
    <citation type="submission" date="2020-07" db="EMBL/GenBank/DDBJ databases">
        <title>The High-quality genome of the commercially important snow crab, Chionoecetes opilio.</title>
        <authorList>
            <person name="Jeong J.-H."/>
            <person name="Ryu S."/>
        </authorList>
    </citation>
    <scope>NUCLEOTIDE SEQUENCE</scope>
    <source>
        <strain evidence="2">MADBK_172401_WGS</strain>
        <tissue evidence="2">Digestive gland</tissue>
    </source>
</reference>
<dbReference type="OrthoDB" id="6928959at2759"/>
<dbReference type="AlphaFoldDB" id="A0A8J4XRS9"/>
<sequence>MVQHSPGCGQEMAAEPTKKVTFNEIEEVYRLGKFEEGGARPMKVKFLSQITLNELMNKTCKLAGKEKFTTVWLRRDMKEEERATREQVQGTTRPRNKTSRERRRRQSFTVMNNVMTQWVDQETRFPGEDTPARLDLLFTKETGFIYNLENLSLFGKSDHLVLEFEITEDIVEPKDHRYRKGRYSYRKVNFEGFQKFFTECN</sequence>
<organism evidence="2 3">
    <name type="scientific">Chionoecetes opilio</name>
    <name type="common">Atlantic snow crab</name>
    <name type="synonym">Cancer opilio</name>
    <dbReference type="NCBI Taxonomy" id="41210"/>
    <lineage>
        <taxon>Eukaryota</taxon>
        <taxon>Metazoa</taxon>
        <taxon>Ecdysozoa</taxon>
        <taxon>Arthropoda</taxon>
        <taxon>Crustacea</taxon>
        <taxon>Multicrustacea</taxon>
        <taxon>Malacostraca</taxon>
        <taxon>Eumalacostraca</taxon>
        <taxon>Eucarida</taxon>
        <taxon>Decapoda</taxon>
        <taxon>Pleocyemata</taxon>
        <taxon>Brachyura</taxon>
        <taxon>Eubrachyura</taxon>
        <taxon>Majoidea</taxon>
        <taxon>Majidae</taxon>
        <taxon>Chionoecetes</taxon>
    </lineage>
</organism>
<evidence type="ECO:0000313" key="2">
    <source>
        <dbReference type="EMBL" id="KAG0713601.1"/>
    </source>
</evidence>
<feature type="region of interest" description="Disordered" evidence="1">
    <location>
        <begin position="79"/>
        <end position="105"/>
    </location>
</feature>
<protein>
    <submittedName>
        <fullName evidence="2">Uncharacterized protein</fullName>
    </submittedName>
</protein>
<comment type="caution">
    <text evidence="2">The sequence shown here is derived from an EMBL/GenBank/DDBJ whole genome shotgun (WGS) entry which is preliminary data.</text>
</comment>
<accession>A0A8J4XRS9</accession>
<evidence type="ECO:0000313" key="3">
    <source>
        <dbReference type="Proteomes" id="UP000770661"/>
    </source>
</evidence>
<feature type="compositionally biased region" description="Basic residues" evidence="1">
    <location>
        <begin position="94"/>
        <end position="105"/>
    </location>
</feature>
<gene>
    <name evidence="2" type="ORF">GWK47_015867</name>
</gene>
<evidence type="ECO:0000256" key="1">
    <source>
        <dbReference type="SAM" id="MobiDB-lite"/>
    </source>
</evidence>
<keyword evidence="3" id="KW-1185">Reference proteome</keyword>
<name>A0A8J4XRS9_CHIOP</name>